<organism evidence="1 2">
    <name type="scientific">Erythroxylum novogranatense</name>
    <dbReference type="NCBI Taxonomy" id="1862640"/>
    <lineage>
        <taxon>Eukaryota</taxon>
        <taxon>Viridiplantae</taxon>
        <taxon>Streptophyta</taxon>
        <taxon>Embryophyta</taxon>
        <taxon>Tracheophyta</taxon>
        <taxon>Spermatophyta</taxon>
        <taxon>Magnoliopsida</taxon>
        <taxon>eudicotyledons</taxon>
        <taxon>Gunneridae</taxon>
        <taxon>Pentapetalae</taxon>
        <taxon>rosids</taxon>
        <taxon>fabids</taxon>
        <taxon>Malpighiales</taxon>
        <taxon>Erythroxylaceae</taxon>
        <taxon>Erythroxylum</taxon>
    </lineage>
</organism>
<keyword evidence="2" id="KW-1185">Reference proteome</keyword>
<reference evidence="1 2" key="1">
    <citation type="submission" date="2021-09" db="EMBL/GenBank/DDBJ databases">
        <title>Genomic insights and catalytic innovation underlie evolution of tropane alkaloids biosynthesis.</title>
        <authorList>
            <person name="Wang Y.-J."/>
            <person name="Tian T."/>
            <person name="Huang J.-P."/>
            <person name="Huang S.-X."/>
        </authorList>
    </citation>
    <scope>NUCLEOTIDE SEQUENCE [LARGE SCALE GENOMIC DNA]</scope>
    <source>
        <strain evidence="1">KIB-2018</strain>
        <tissue evidence="1">Leaf</tissue>
    </source>
</reference>
<evidence type="ECO:0000313" key="2">
    <source>
        <dbReference type="Proteomes" id="UP001159364"/>
    </source>
</evidence>
<comment type="caution">
    <text evidence="1">The sequence shown here is derived from an EMBL/GenBank/DDBJ whole genome shotgun (WGS) entry which is preliminary data.</text>
</comment>
<dbReference type="AlphaFoldDB" id="A0AAV8T5G3"/>
<evidence type="ECO:0000313" key="1">
    <source>
        <dbReference type="EMBL" id="KAJ8762022.1"/>
    </source>
</evidence>
<name>A0AAV8T5G3_9ROSI</name>
<proteinExistence type="predicted"/>
<accession>A0AAV8T5G3</accession>
<gene>
    <name evidence="1" type="ORF">K2173_006624</name>
</gene>
<sequence length="129" mass="15117">MHLSRTLQHFKTRVEKVPRDFAHTPLARGSTWILEKAFPVLLLGHLYFCCTKKTRIDSHPSPCLFCFFPNSLRKKIDFHKLTYWFLAFAFWALSVSQKGNLVSLKKTAVKEYVIWTQESFVPLSFSFNT</sequence>
<dbReference type="EMBL" id="JAIWQS010000006">
    <property type="protein sequence ID" value="KAJ8762022.1"/>
    <property type="molecule type" value="Genomic_DNA"/>
</dbReference>
<dbReference type="Proteomes" id="UP001159364">
    <property type="component" value="Linkage Group LG06"/>
</dbReference>
<protein>
    <submittedName>
        <fullName evidence="1">Uncharacterized protein</fullName>
    </submittedName>
</protein>